<dbReference type="AlphaFoldDB" id="F8Q1N7"/>
<dbReference type="Proteomes" id="UP000008063">
    <property type="component" value="Unassembled WGS sequence"/>
</dbReference>
<sequence length="311" mass="35417">MRVATGAFHLRPSSSAFGLAALALSFVDLGRQKSNQMDENQTRGLLCEAFSSLSYFEIQIRLNRYRHVSPRYLRIYHSLKGQTYAYVVLPCDSEEDRGVERLLSPFWFHPYFTRLRSSFHTVTILRPSFDIFVNHVFLEDPSRGREPSRSRSPPSYSLAMRHGVIQAWTAPSDTHLSPYQIASLRRTFSITLRRECPNDHHPVMISRRPPTNPALRSSLRDGGVPFLRNYFKIRVRGTTNAPRQIRTSWSTPSRTIGSSRSLRQNEGDTANARFCDSIFSIFSVASGAGNPQGWFADRASQDCTSAHKIRD</sequence>
<accession>F8Q1N7</accession>
<gene>
    <name evidence="2" type="ORF">SERLA73DRAFT_74447</name>
</gene>
<proteinExistence type="predicted"/>
<dbReference type="InParanoid" id="F8Q1N7"/>
<keyword evidence="3" id="KW-1185">Reference proteome</keyword>
<reference evidence="3" key="1">
    <citation type="journal article" date="2011" name="Science">
        <title>The plant cell wall-decomposing machinery underlies the functional diversity of forest fungi.</title>
        <authorList>
            <person name="Eastwood D.C."/>
            <person name="Floudas D."/>
            <person name="Binder M."/>
            <person name="Majcherczyk A."/>
            <person name="Schneider P."/>
            <person name="Aerts A."/>
            <person name="Asiegbu F.O."/>
            <person name="Baker S.E."/>
            <person name="Barry K."/>
            <person name="Bendiksby M."/>
            <person name="Blumentritt M."/>
            <person name="Coutinho P.M."/>
            <person name="Cullen D."/>
            <person name="de Vries R.P."/>
            <person name="Gathman A."/>
            <person name="Goodell B."/>
            <person name="Henrissat B."/>
            <person name="Ihrmark K."/>
            <person name="Kauserud H."/>
            <person name="Kohler A."/>
            <person name="LaButti K."/>
            <person name="Lapidus A."/>
            <person name="Lavin J.L."/>
            <person name="Lee Y.-H."/>
            <person name="Lindquist E."/>
            <person name="Lilly W."/>
            <person name="Lucas S."/>
            <person name="Morin E."/>
            <person name="Murat C."/>
            <person name="Oguiza J.A."/>
            <person name="Park J."/>
            <person name="Pisabarro A.G."/>
            <person name="Riley R."/>
            <person name="Rosling A."/>
            <person name="Salamov A."/>
            <person name="Schmidt O."/>
            <person name="Schmutz J."/>
            <person name="Skrede I."/>
            <person name="Stenlid J."/>
            <person name="Wiebenga A."/>
            <person name="Xie X."/>
            <person name="Kuees U."/>
            <person name="Hibbett D.S."/>
            <person name="Hoffmeister D."/>
            <person name="Hoegberg N."/>
            <person name="Martin F."/>
            <person name="Grigoriev I.V."/>
            <person name="Watkinson S.C."/>
        </authorList>
    </citation>
    <scope>NUCLEOTIDE SEQUENCE [LARGE SCALE GENOMIC DNA]</scope>
    <source>
        <strain evidence="3">strain S7.3</strain>
    </source>
</reference>
<dbReference type="EMBL" id="GL945481">
    <property type="protein sequence ID" value="EGN98215.1"/>
    <property type="molecule type" value="Genomic_DNA"/>
</dbReference>
<evidence type="ECO:0000313" key="2">
    <source>
        <dbReference type="EMBL" id="EGN98215.1"/>
    </source>
</evidence>
<dbReference type="HOGENOM" id="CLU_894757_0_0_1"/>
<feature type="region of interest" description="Disordered" evidence="1">
    <location>
        <begin position="245"/>
        <end position="265"/>
    </location>
</feature>
<evidence type="ECO:0000256" key="1">
    <source>
        <dbReference type="SAM" id="MobiDB-lite"/>
    </source>
</evidence>
<organism evidence="3">
    <name type="scientific">Serpula lacrymans var. lacrymans (strain S7.3)</name>
    <name type="common">Dry rot fungus</name>
    <dbReference type="NCBI Taxonomy" id="936435"/>
    <lineage>
        <taxon>Eukaryota</taxon>
        <taxon>Fungi</taxon>
        <taxon>Dikarya</taxon>
        <taxon>Basidiomycota</taxon>
        <taxon>Agaricomycotina</taxon>
        <taxon>Agaricomycetes</taxon>
        <taxon>Agaricomycetidae</taxon>
        <taxon>Boletales</taxon>
        <taxon>Coniophorineae</taxon>
        <taxon>Serpulaceae</taxon>
        <taxon>Serpula</taxon>
    </lineage>
</organism>
<name>F8Q1N7_SERL3</name>
<protein>
    <submittedName>
        <fullName evidence="2">Uncharacterized protein</fullName>
    </submittedName>
</protein>
<evidence type="ECO:0000313" key="3">
    <source>
        <dbReference type="Proteomes" id="UP000008063"/>
    </source>
</evidence>